<comment type="subunit">
    <text evidence="7 8">Homodimer.</text>
</comment>
<dbReference type="EMBL" id="BAABRT010000004">
    <property type="protein sequence ID" value="GAA5524106.1"/>
    <property type="molecule type" value="Genomic_DNA"/>
</dbReference>
<reference evidence="9 10" key="1">
    <citation type="submission" date="2024-02" db="EMBL/GenBank/DDBJ databases">
        <title>Microbulbifer aestuariivivens NBRC 112533.</title>
        <authorList>
            <person name="Ichikawa N."/>
            <person name="Katano-Makiyama Y."/>
            <person name="Hidaka K."/>
        </authorList>
    </citation>
    <scope>NUCLEOTIDE SEQUENCE [LARGE SCALE GENOMIC DNA]</scope>
    <source>
        <strain evidence="9 10">NBRC 112533</strain>
    </source>
</reference>
<evidence type="ECO:0000256" key="1">
    <source>
        <dbReference type="ARBA" id="ARBA00004939"/>
    </source>
</evidence>
<dbReference type="SUPFAM" id="SSF51351">
    <property type="entry name" value="Triosephosphate isomerase (TIM)"/>
    <property type="match status" value="1"/>
</dbReference>
<feature type="binding site" evidence="7">
    <location>
        <position position="208"/>
    </location>
    <ligand>
        <name>substrate</name>
    </ligand>
</feature>
<dbReference type="InterPro" id="IPR022896">
    <property type="entry name" value="TrioseP_Isoase_bac/euk"/>
</dbReference>
<dbReference type="InterPro" id="IPR013785">
    <property type="entry name" value="Aldolase_TIM"/>
</dbReference>
<evidence type="ECO:0000256" key="4">
    <source>
        <dbReference type="ARBA" id="ARBA00022490"/>
    </source>
</evidence>
<comment type="pathway">
    <text evidence="1">Carbohydrate metabolism; erythritol degradation.</text>
</comment>
<accession>A0ABP9WNV4</accession>
<feature type="active site" description="Electrophile" evidence="7">
    <location>
        <position position="95"/>
    </location>
</feature>
<evidence type="ECO:0000313" key="9">
    <source>
        <dbReference type="EMBL" id="GAA5524106.1"/>
    </source>
</evidence>
<comment type="similarity">
    <text evidence="2 7 8">Belongs to the triosephosphate isomerase family.</text>
</comment>
<evidence type="ECO:0000256" key="5">
    <source>
        <dbReference type="ARBA" id="ARBA00023152"/>
    </source>
</evidence>
<keyword evidence="3 7" id="KW-0312">Gluconeogenesis</keyword>
<feature type="active site" description="Proton acceptor" evidence="7">
    <location>
        <position position="167"/>
    </location>
</feature>
<dbReference type="HAMAP" id="MF_00147_B">
    <property type="entry name" value="TIM_B"/>
    <property type="match status" value="1"/>
</dbReference>
<feature type="binding site" evidence="7">
    <location>
        <position position="173"/>
    </location>
    <ligand>
        <name>substrate</name>
    </ligand>
</feature>
<dbReference type="EC" id="5.3.1.1" evidence="7 8"/>
<dbReference type="InterPro" id="IPR035990">
    <property type="entry name" value="TIM_sf"/>
</dbReference>
<dbReference type="PROSITE" id="PS00171">
    <property type="entry name" value="TIM_1"/>
    <property type="match status" value="1"/>
</dbReference>
<gene>
    <name evidence="7 9" type="primary">tpiA</name>
    <name evidence="9" type="ORF">Maes01_00660</name>
</gene>
<comment type="pathway">
    <text evidence="7 8">Carbohydrate degradation; glycolysis; D-glyceraldehyde 3-phosphate from glycerone phosphate: step 1/1.</text>
</comment>
<protein>
    <recommendedName>
        <fullName evidence="7 8">Triosephosphate isomerase</fullName>
        <shortName evidence="7">TIM</shortName>
        <shortName evidence="7">TPI</shortName>
        <ecNumber evidence="7 8">5.3.1.1</ecNumber>
    </recommendedName>
    <alternativeName>
        <fullName evidence="7">Triose-phosphate isomerase</fullName>
    </alternativeName>
</protein>
<dbReference type="Pfam" id="PF00121">
    <property type="entry name" value="TIM"/>
    <property type="match status" value="1"/>
</dbReference>
<evidence type="ECO:0000313" key="10">
    <source>
        <dbReference type="Proteomes" id="UP001408594"/>
    </source>
</evidence>
<dbReference type="CDD" id="cd00311">
    <property type="entry name" value="TIM"/>
    <property type="match status" value="1"/>
</dbReference>
<evidence type="ECO:0000256" key="8">
    <source>
        <dbReference type="RuleBase" id="RU363013"/>
    </source>
</evidence>
<dbReference type="Proteomes" id="UP001408594">
    <property type="component" value="Unassembled WGS sequence"/>
</dbReference>
<name>A0ABP9WNV4_9GAMM</name>
<comment type="caution">
    <text evidence="9">The sequence shown here is derived from an EMBL/GenBank/DDBJ whole genome shotgun (WGS) entry which is preliminary data.</text>
</comment>
<comment type="subcellular location">
    <subcellularLocation>
        <location evidence="7 8">Cytoplasm</location>
    </subcellularLocation>
</comment>
<dbReference type="PANTHER" id="PTHR21139:SF42">
    <property type="entry name" value="TRIOSEPHOSPHATE ISOMERASE"/>
    <property type="match status" value="1"/>
</dbReference>
<evidence type="ECO:0000256" key="2">
    <source>
        <dbReference type="ARBA" id="ARBA00007422"/>
    </source>
</evidence>
<keyword evidence="4 7" id="KW-0963">Cytoplasm</keyword>
<evidence type="ECO:0000256" key="3">
    <source>
        <dbReference type="ARBA" id="ARBA00022432"/>
    </source>
</evidence>
<dbReference type="PANTHER" id="PTHR21139">
    <property type="entry name" value="TRIOSEPHOSPHATE ISOMERASE"/>
    <property type="match status" value="1"/>
</dbReference>
<comment type="function">
    <text evidence="7">Involved in the gluconeogenesis. Catalyzes stereospecifically the conversion of dihydroxyacetone phosphate (DHAP) to D-glyceraldehyde-3-phosphate (G3P).</text>
</comment>
<evidence type="ECO:0000256" key="7">
    <source>
        <dbReference type="HAMAP-Rule" id="MF_00147"/>
    </source>
</evidence>
<sequence length="245" mass="25915">MRKTLVAANWKMNGSREFAEAFFKALDLQGVSGDVAIFPPFPYLPLAASLLQNAGYERTFVGAQNVSQQAEGALTGEVSVSMLKDCGAHYVIVGHSERRSFYAESNTLVAQKFLAVKESGLVPVLCVGETLEEREASKTLDVIAAQLDAVFALAGGDCWSGAVIAYEPVWAIGTGKTATPEQAQKVHEFIRARLGAAGPQVQILYGGSVKSANAASLFEQPDIDGALVGGASLDAREFAEICRAA</sequence>
<comment type="pathway">
    <text evidence="7 8">Carbohydrate biosynthesis; gluconeogenesis.</text>
</comment>
<dbReference type="PROSITE" id="PS51440">
    <property type="entry name" value="TIM_2"/>
    <property type="match status" value="1"/>
</dbReference>
<keyword evidence="6 7" id="KW-0413">Isomerase</keyword>
<dbReference type="InterPro" id="IPR000652">
    <property type="entry name" value="Triosephosphate_isomerase"/>
</dbReference>
<evidence type="ECO:0000256" key="6">
    <source>
        <dbReference type="ARBA" id="ARBA00023235"/>
    </source>
</evidence>
<dbReference type="RefSeq" id="WP_345548839.1">
    <property type="nucleotide sequence ID" value="NZ_BAABRT010000004.1"/>
</dbReference>
<comment type="catalytic activity">
    <reaction evidence="7 8">
        <text>D-glyceraldehyde 3-phosphate = dihydroxyacetone phosphate</text>
        <dbReference type="Rhea" id="RHEA:18585"/>
        <dbReference type="ChEBI" id="CHEBI:57642"/>
        <dbReference type="ChEBI" id="CHEBI:59776"/>
        <dbReference type="EC" id="5.3.1.1"/>
    </reaction>
</comment>
<dbReference type="GO" id="GO:0016853">
    <property type="term" value="F:isomerase activity"/>
    <property type="evidence" value="ECO:0007669"/>
    <property type="project" value="UniProtKB-KW"/>
</dbReference>
<keyword evidence="5 7" id="KW-0324">Glycolysis</keyword>
<dbReference type="NCBIfam" id="TIGR00419">
    <property type="entry name" value="tim"/>
    <property type="match status" value="1"/>
</dbReference>
<proteinExistence type="inferred from homology"/>
<feature type="binding site" evidence="7">
    <location>
        <begin position="9"/>
        <end position="11"/>
    </location>
    <ligand>
        <name>substrate</name>
    </ligand>
</feature>
<keyword evidence="10" id="KW-1185">Reference proteome</keyword>
<dbReference type="Gene3D" id="3.20.20.70">
    <property type="entry name" value="Aldolase class I"/>
    <property type="match status" value="1"/>
</dbReference>
<feature type="binding site" evidence="7">
    <location>
        <begin position="229"/>
        <end position="230"/>
    </location>
    <ligand>
        <name>substrate</name>
    </ligand>
</feature>
<dbReference type="InterPro" id="IPR020861">
    <property type="entry name" value="Triosephosphate_isomerase_AS"/>
</dbReference>
<organism evidence="9 10">
    <name type="scientific">Microbulbifer aestuariivivens</name>
    <dbReference type="NCBI Taxonomy" id="1908308"/>
    <lineage>
        <taxon>Bacteria</taxon>
        <taxon>Pseudomonadati</taxon>
        <taxon>Pseudomonadota</taxon>
        <taxon>Gammaproteobacteria</taxon>
        <taxon>Cellvibrionales</taxon>
        <taxon>Microbulbiferaceae</taxon>
        <taxon>Microbulbifer</taxon>
    </lineage>
</organism>